<name>A0A9N9B5M5_9GLOM</name>
<gene>
    <name evidence="1" type="ORF">ALEPTO_LOCUS6112</name>
</gene>
<evidence type="ECO:0000313" key="1">
    <source>
        <dbReference type="EMBL" id="CAG8555996.1"/>
    </source>
</evidence>
<comment type="caution">
    <text evidence="1">The sequence shown here is derived from an EMBL/GenBank/DDBJ whole genome shotgun (WGS) entry which is preliminary data.</text>
</comment>
<dbReference type="AlphaFoldDB" id="A0A9N9B5M5"/>
<protein>
    <submittedName>
        <fullName evidence="1">1051_t:CDS:1</fullName>
    </submittedName>
</protein>
<accession>A0A9N9B5M5</accession>
<dbReference type="EMBL" id="CAJVPS010001964">
    <property type="protein sequence ID" value="CAG8555996.1"/>
    <property type="molecule type" value="Genomic_DNA"/>
</dbReference>
<keyword evidence="2" id="KW-1185">Reference proteome</keyword>
<evidence type="ECO:0000313" key="2">
    <source>
        <dbReference type="Proteomes" id="UP000789508"/>
    </source>
</evidence>
<organism evidence="1 2">
    <name type="scientific">Ambispora leptoticha</name>
    <dbReference type="NCBI Taxonomy" id="144679"/>
    <lineage>
        <taxon>Eukaryota</taxon>
        <taxon>Fungi</taxon>
        <taxon>Fungi incertae sedis</taxon>
        <taxon>Mucoromycota</taxon>
        <taxon>Glomeromycotina</taxon>
        <taxon>Glomeromycetes</taxon>
        <taxon>Archaeosporales</taxon>
        <taxon>Ambisporaceae</taxon>
        <taxon>Ambispora</taxon>
    </lineage>
</organism>
<dbReference type="Proteomes" id="UP000789508">
    <property type="component" value="Unassembled WGS sequence"/>
</dbReference>
<reference evidence="1" key="1">
    <citation type="submission" date="2021-06" db="EMBL/GenBank/DDBJ databases">
        <authorList>
            <person name="Kallberg Y."/>
            <person name="Tangrot J."/>
            <person name="Rosling A."/>
        </authorList>
    </citation>
    <scope>NUCLEOTIDE SEQUENCE</scope>
    <source>
        <strain evidence="1">FL130A</strain>
    </source>
</reference>
<proteinExistence type="predicted"/>
<sequence>MEISKLITVNTNKIFRMKDLEQLQIVIDRAMSGLCVKIANLMAQHPIATNKDAQPGKTNPDTVGALNANLNTFLYNTAMIFRAATPTLHTCVKILVF</sequence>